<keyword evidence="2" id="KW-1185">Reference proteome</keyword>
<dbReference type="Proteomes" id="UP000199513">
    <property type="component" value="Unassembled WGS sequence"/>
</dbReference>
<accession>A0A1I2BYY6</accession>
<gene>
    <name evidence="1" type="ORF">SAMN04488541_10045</name>
</gene>
<organism evidence="1 2">
    <name type="scientific">Thermoflexibacter ruber</name>
    <dbReference type="NCBI Taxonomy" id="1003"/>
    <lineage>
        <taxon>Bacteria</taxon>
        <taxon>Pseudomonadati</taxon>
        <taxon>Bacteroidota</taxon>
        <taxon>Cytophagia</taxon>
        <taxon>Cytophagales</taxon>
        <taxon>Thermoflexibacteraceae</taxon>
        <taxon>Thermoflexibacter</taxon>
    </lineage>
</organism>
<evidence type="ECO:0000313" key="1">
    <source>
        <dbReference type="EMBL" id="SFE61359.1"/>
    </source>
</evidence>
<dbReference type="OrthoDB" id="1123018at2"/>
<sequence>MFGLFKKESEIEKLSKKYARLMKEAHQLWQTNRAAGDQKVAEAEQIAKQIDEIKKKQQ</sequence>
<dbReference type="InterPro" id="IPR045493">
    <property type="entry name" value="DUF6435"/>
</dbReference>
<dbReference type="RefSeq" id="WP_143090777.1">
    <property type="nucleotide sequence ID" value="NZ_FONY01000004.1"/>
</dbReference>
<dbReference type="STRING" id="1003.SAMN04488541_10045"/>
<dbReference type="AlphaFoldDB" id="A0A1I2BYY6"/>
<dbReference type="Pfam" id="PF20027">
    <property type="entry name" value="DUF6435"/>
    <property type="match status" value="1"/>
</dbReference>
<reference evidence="1 2" key="1">
    <citation type="submission" date="2016-10" db="EMBL/GenBank/DDBJ databases">
        <authorList>
            <person name="de Groot N.N."/>
        </authorList>
    </citation>
    <scope>NUCLEOTIDE SEQUENCE [LARGE SCALE GENOMIC DNA]</scope>
    <source>
        <strain>GEY</strain>
        <strain evidence="2">DSM 9560</strain>
    </source>
</reference>
<name>A0A1I2BYY6_9BACT</name>
<dbReference type="EMBL" id="FONY01000004">
    <property type="protein sequence ID" value="SFE61359.1"/>
    <property type="molecule type" value="Genomic_DNA"/>
</dbReference>
<evidence type="ECO:0008006" key="3">
    <source>
        <dbReference type="Google" id="ProtNLM"/>
    </source>
</evidence>
<protein>
    <recommendedName>
        <fullName evidence="3">Lacal_2735 family protein</fullName>
    </recommendedName>
</protein>
<evidence type="ECO:0000313" key="2">
    <source>
        <dbReference type="Proteomes" id="UP000199513"/>
    </source>
</evidence>
<dbReference type="NCBIfam" id="NF033487">
    <property type="entry name" value="Lacal_2735_fam"/>
    <property type="match status" value="1"/>
</dbReference>
<proteinExistence type="predicted"/>